<dbReference type="eggNOG" id="ENOG502S3MR">
    <property type="taxonomic scope" value="Eukaryota"/>
</dbReference>
<dbReference type="GO" id="GO:0009055">
    <property type="term" value="F:electron transfer activity"/>
    <property type="evidence" value="ECO:0007669"/>
    <property type="project" value="TreeGrafter"/>
</dbReference>
<keyword evidence="7" id="KW-1185">Reference proteome</keyword>
<dbReference type="InterPro" id="IPR024935">
    <property type="entry name" value="Rubredoxin_dom"/>
</dbReference>
<evidence type="ECO:0000259" key="5">
    <source>
        <dbReference type="PROSITE" id="PS50903"/>
    </source>
</evidence>
<dbReference type="GO" id="GO:0005506">
    <property type="term" value="F:iron ion binding"/>
    <property type="evidence" value="ECO:0007669"/>
    <property type="project" value="InterPro"/>
</dbReference>
<protein>
    <recommendedName>
        <fullName evidence="5">Rubredoxin-like domain-containing protein</fullName>
    </recommendedName>
</protein>
<evidence type="ECO:0000313" key="7">
    <source>
        <dbReference type="Proteomes" id="UP000002729"/>
    </source>
</evidence>
<evidence type="ECO:0000256" key="1">
    <source>
        <dbReference type="ARBA" id="ARBA00022448"/>
    </source>
</evidence>
<feature type="non-terminal residue" evidence="6">
    <location>
        <position position="1"/>
    </location>
</feature>
<dbReference type="EMBL" id="GL833123">
    <property type="protein sequence ID" value="EGB10863.1"/>
    <property type="molecule type" value="Genomic_DNA"/>
</dbReference>
<sequence length="103" mass="11263">DGLTERQREIRRLKQAEKFVEQETGSHQCIICDFQYQPAKGCAGAAPGTDFEDLASGFRCPTCKCSKDKFQPVTVTIAGFAENQGYGFGGNTMTEGDKNGLIF</sequence>
<dbReference type="GeneID" id="20218546"/>
<keyword evidence="2" id="KW-0479">Metal-binding</keyword>
<evidence type="ECO:0000313" key="6">
    <source>
        <dbReference type="EMBL" id="EGB10863.1"/>
    </source>
</evidence>
<reference evidence="6 7" key="1">
    <citation type="journal article" date="2011" name="Proc. Natl. Acad. Sci. U.S.A.">
        <title>Niche of harmful alga Aureococcus anophagefferens revealed through ecogenomics.</title>
        <authorList>
            <person name="Gobler C.J."/>
            <person name="Berry D.L."/>
            <person name="Dyhrman S.T."/>
            <person name="Wilhelm S.W."/>
            <person name="Salamov A."/>
            <person name="Lobanov A.V."/>
            <person name="Zhang Y."/>
            <person name="Collier J.L."/>
            <person name="Wurch L.L."/>
            <person name="Kustka A.B."/>
            <person name="Dill B.D."/>
            <person name="Shah M."/>
            <person name="VerBerkmoes N.C."/>
            <person name="Kuo A."/>
            <person name="Terry A."/>
            <person name="Pangilinan J."/>
            <person name="Lindquist E.A."/>
            <person name="Lucas S."/>
            <person name="Paulsen I.T."/>
            <person name="Hattenrath-Lehmann T.K."/>
            <person name="Talmage S.C."/>
            <person name="Walker E.A."/>
            <person name="Koch F."/>
            <person name="Burson A.M."/>
            <person name="Marcoval M.A."/>
            <person name="Tang Y.Z."/>
            <person name="Lecleir G.R."/>
            <person name="Coyne K.J."/>
            <person name="Berg G.M."/>
            <person name="Bertrand E.M."/>
            <person name="Saito M.A."/>
            <person name="Gladyshev V.N."/>
            <person name="Grigoriev I.V."/>
        </authorList>
    </citation>
    <scope>NUCLEOTIDE SEQUENCE [LARGE SCALE GENOMIC DNA]</scope>
    <source>
        <strain evidence="7">CCMP 1984</strain>
    </source>
</reference>
<dbReference type="AlphaFoldDB" id="F0Y1Q7"/>
<dbReference type="Proteomes" id="UP000002729">
    <property type="component" value="Unassembled WGS sequence"/>
</dbReference>
<feature type="non-terminal residue" evidence="6">
    <location>
        <position position="103"/>
    </location>
</feature>
<keyword evidence="3" id="KW-0249">Electron transport</keyword>
<dbReference type="PROSITE" id="PS50903">
    <property type="entry name" value="RUBREDOXIN_LIKE"/>
    <property type="match status" value="1"/>
</dbReference>
<dbReference type="OMA" id="AGFEDNQ"/>
<organism evidence="7">
    <name type="scientific">Aureococcus anophagefferens</name>
    <name type="common">Harmful bloom alga</name>
    <dbReference type="NCBI Taxonomy" id="44056"/>
    <lineage>
        <taxon>Eukaryota</taxon>
        <taxon>Sar</taxon>
        <taxon>Stramenopiles</taxon>
        <taxon>Ochrophyta</taxon>
        <taxon>Pelagophyceae</taxon>
        <taxon>Pelagomonadales</taxon>
        <taxon>Pelagomonadaceae</taxon>
        <taxon>Aureococcus</taxon>
    </lineage>
</organism>
<keyword evidence="1" id="KW-0813">Transport</keyword>
<dbReference type="RefSeq" id="XP_009034441.1">
    <property type="nucleotide sequence ID" value="XM_009036193.1"/>
</dbReference>
<dbReference type="PANTHER" id="PTHR47627:SF1">
    <property type="entry name" value="RUBREDOXIN-1-RELATED"/>
    <property type="match status" value="1"/>
</dbReference>
<dbReference type="OrthoDB" id="6379857at2759"/>
<dbReference type="KEGG" id="aaf:AURANDRAFT_15757"/>
<feature type="domain" description="Rubredoxin-like" evidence="5">
    <location>
        <begin position="24"/>
        <end position="73"/>
    </location>
</feature>
<proteinExistence type="predicted"/>
<keyword evidence="4" id="KW-0408">Iron</keyword>
<evidence type="ECO:0000256" key="2">
    <source>
        <dbReference type="ARBA" id="ARBA00022723"/>
    </source>
</evidence>
<dbReference type="InterPro" id="IPR024934">
    <property type="entry name" value="Rubredoxin-like_dom"/>
</dbReference>
<dbReference type="GO" id="GO:0043448">
    <property type="term" value="P:alkane catabolic process"/>
    <property type="evidence" value="ECO:0007669"/>
    <property type="project" value="TreeGrafter"/>
</dbReference>
<dbReference type="SUPFAM" id="SSF57802">
    <property type="entry name" value="Rubredoxin-like"/>
    <property type="match status" value="1"/>
</dbReference>
<evidence type="ECO:0000256" key="4">
    <source>
        <dbReference type="ARBA" id="ARBA00023004"/>
    </source>
</evidence>
<dbReference type="Gene3D" id="2.20.28.10">
    <property type="match status" value="1"/>
</dbReference>
<name>F0Y1Q7_AURAN</name>
<dbReference type="InParanoid" id="F0Y1Q7"/>
<gene>
    <name evidence="6" type="ORF">AURANDRAFT_15757</name>
</gene>
<dbReference type="InterPro" id="IPR050526">
    <property type="entry name" value="Rubredoxin_ET"/>
</dbReference>
<accession>F0Y1Q7</accession>
<dbReference type="PANTHER" id="PTHR47627">
    <property type="entry name" value="RUBREDOXIN"/>
    <property type="match status" value="1"/>
</dbReference>
<dbReference type="Pfam" id="PF00301">
    <property type="entry name" value="Rubredoxin"/>
    <property type="match status" value="1"/>
</dbReference>
<dbReference type="CDD" id="cd00730">
    <property type="entry name" value="rubredoxin"/>
    <property type="match status" value="1"/>
</dbReference>
<evidence type="ECO:0000256" key="3">
    <source>
        <dbReference type="ARBA" id="ARBA00022982"/>
    </source>
</evidence>